<dbReference type="AlphaFoldDB" id="A0AAD7BTF0"/>
<dbReference type="Proteomes" id="UP001221142">
    <property type="component" value="Unassembled WGS sequence"/>
</dbReference>
<name>A0AAD7BTF0_9AGAR</name>
<proteinExistence type="predicted"/>
<protein>
    <submittedName>
        <fullName evidence="1">Uncharacterized protein</fullName>
    </submittedName>
</protein>
<sequence>MAHSSSTQTSDFSLTIMNEAFPDLKSTATALRDIRGRAEACGAKNSTGLSDITATIEYLAFLSTKATEDMRTGAGADAVARLHAIAKDIRRDMPTDRHGLAVFFRRDRTKARIQTLAQQMGAAVQIFETTLQLNTDDKVEEVRQELEGLKMQTTYASKSVDQVFEHVELEAKGNLDLLSFADDDKVKRHMLDVKMRTPRSFNSVMAGHEGVSESLRYSVIGKRGQERTIQINLIKQ</sequence>
<keyword evidence="2" id="KW-1185">Reference proteome</keyword>
<organism evidence="1 2">
    <name type="scientific">Roridomyces roridus</name>
    <dbReference type="NCBI Taxonomy" id="1738132"/>
    <lineage>
        <taxon>Eukaryota</taxon>
        <taxon>Fungi</taxon>
        <taxon>Dikarya</taxon>
        <taxon>Basidiomycota</taxon>
        <taxon>Agaricomycotina</taxon>
        <taxon>Agaricomycetes</taxon>
        <taxon>Agaricomycetidae</taxon>
        <taxon>Agaricales</taxon>
        <taxon>Marasmiineae</taxon>
        <taxon>Mycenaceae</taxon>
        <taxon>Roridomyces</taxon>
    </lineage>
</organism>
<dbReference type="EMBL" id="JARKIF010000009">
    <property type="protein sequence ID" value="KAJ7630270.1"/>
    <property type="molecule type" value="Genomic_DNA"/>
</dbReference>
<reference evidence="1" key="1">
    <citation type="submission" date="2023-03" db="EMBL/GenBank/DDBJ databases">
        <title>Massive genome expansion in bonnet fungi (Mycena s.s.) driven by repeated elements and novel gene families across ecological guilds.</title>
        <authorList>
            <consortium name="Lawrence Berkeley National Laboratory"/>
            <person name="Harder C.B."/>
            <person name="Miyauchi S."/>
            <person name="Viragh M."/>
            <person name="Kuo A."/>
            <person name="Thoen E."/>
            <person name="Andreopoulos B."/>
            <person name="Lu D."/>
            <person name="Skrede I."/>
            <person name="Drula E."/>
            <person name="Henrissat B."/>
            <person name="Morin E."/>
            <person name="Kohler A."/>
            <person name="Barry K."/>
            <person name="LaButti K."/>
            <person name="Morin E."/>
            <person name="Salamov A."/>
            <person name="Lipzen A."/>
            <person name="Mereny Z."/>
            <person name="Hegedus B."/>
            <person name="Baldrian P."/>
            <person name="Stursova M."/>
            <person name="Weitz H."/>
            <person name="Taylor A."/>
            <person name="Grigoriev I.V."/>
            <person name="Nagy L.G."/>
            <person name="Martin F."/>
            <person name="Kauserud H."/>
        </authorList>
    </citation>
    <scope>NUCLEOTIDE SEQUENCE</scope>
    <source>
        <strain evidence="1">9284</strain>
    </source>
</reference>
<evidence type="ECO:0000313" key="1">
    <source>
        <dbReference type="EMBL" id="KAJ7630270.1"/>
    </source>
</evidence>
<evidence type="ECO:0000313" key="2">
    <source>
        <dbReference type="Proteomes" id="UP001221142"/>
    </source>
</evidence>
<gene>
    <name evidence="1" type="ORF">FB45DRAFT_915041</name>
</gene>
<accession>A0AAD7BTF0</accession>
<comment type="caution">
    <text evidence="1">The sequence shown here is derived from an EMBL/GenBank/DDBJ whole genome shotgun (WGS) entry which is preliminary data.</text>
</comment>